<reference evidence="2" key="1">
    <citation type="journal article" date="2020" name="Nature">
        <title>Giant virus diversity and host interactions through global metagenomics.</title>
        <authorList>
            <person name="Schulz F."/>
            <person name="Roux S."/>
            <person name="Paez-Espino D."/>
            <person name="Jungbluth S."/>
            <person name="Walsh D.A."/>
            <person name="Denef V.J."/>
            <person name="McMahon K.D."/>
            <person name="Konstantinidis K.T."/>
            <person name="Eloe-Fadrosh E.A."/>
            <person name="Kyrpides N.C."/>
            <person name="Woyke T."/>
        </authorList>
    </citation>
    <scope>NUCLEOTIDE SEQUENCE</scope>
    <source>
        <strain evidence="2">GVMAG-S-1103017-74</strain>
    </source>
</reference>
<dbReference type="EMBL" id="MN740864">
    <property type="protein sequence ID" value="QHS82980.1"/>
    <property type="molecule type" value="Genomic_DNA"/>
</dbReference>
<accession>A0A6C0AUE4</accession>
<sequence>MAADALQRLAAARPAWLDTVPAPAQRAAAARAAEPLDAVPRAQYAALEARVDAVERQHEAQHAALEARVEAVERQNNALRVALLQMQQHVQHAVREAAAAQKSVVALRKALQPVRTDVDSLQRQVGEGKHAGDARHAATHEQLGAAARMMAVVYPEFVSEGAAGDDFTKRVAREMQRLAAQDSDSE</sequence>
<organism evidence="2">
    <name type="scientific">viral metagenome</name>
    <dbReference type="NCBI Taxonomy" id="1070528"/>
    <lineage>
        <taxon>unclassified sequences</taxon>
        <taxon>metagenomes</taxon>
        <taxon>organismal metagenomes</taxon>
    </lineage>
</organism>
<proteinExistence type="predicted"/>
<protein>
    <submittedName>
        <fullName evidence="2">Uncharacterized protein</fullName>
    </submittedName>
</protein>
<evidence type="ECO:0000313" key="2">
    <source>
        <dbReference type="EMBL" id="QHS82980.1"/>
    </source>
</evidence>
<keyword evidence="1" id="KW-0175">Coiled coil</keyword>
<feature type="coiled-coil region" evidence="1">
    <location>
        <begin position="44"/>
        <end position="89"/>
    </location>
</feature>
<evidence type="ECO:0000256" key="1">
    <source>
        <dbReference type="SAM" id="Coils"/>
    </source>
</evidence>
<dbReference type="SUPFAM" id="SSF90257">
    <property type="entry name" value="Myosin rod fragments"/>
    <property type="match status" value="1"/>
</dbReference>
<name>A0A6C0AUE4_9ZZZZ</name>
<dbReference type="AlphaFoldDB" id="A0A6C0AUE4"/>